<gene>
    <name evidence="8" type="ORF">J421_4250</name>
</gene>
<feature type="region of interest" description="Disordered" evidence="5">
    <location>
        <begin position="45"/>
        <end position="76"/>
    </location>
</feature>
<dbReference type="PROSITE" id="PS51935">
    <property type="entry name" value="NLPC_P60"/>
    <property type="match status" value="1"/>
</dbReference>
<evidence type="ECO:0000256" key="3">
    <source>
        <dbReference type="ARBA" id="ARBA00022801"/>
    </source>
</evidence>
<dbReference type="GO" id="GO:0008234">
    <property type="term" value="F:cysteine-type peptidase activity"/>
    <property type="evidence" value="ECO:0007669"/>
    <property type="project" value="UniProtKB-KW"/>
</dbReference>
<keyword evidence="9" id="KW-1185">Reference proteome</keyword>
<evidence type="ECO:0000256" key="6">
    <source>
        <dbReference type="SAM" id="SignalP"/>
    </source>
</evidence>
<evidence type="ECO:0000256" key="4">
    <source>
        <dbReference type="ARBA" id="ARBA00022807"/>
    </source>
</evidence>
<dbReference type="RefSeq" id="WP_025413225.1">
    <property type="nucleotide sequence ID" value="NZ_CP007128.1"/>
</dbReference>
<dbReference type="InParanoid" id="W0RMT9"/>
<keyword evidence="3" id="KW-0378">Hydrolase</keyword>
<dbReference type="InterPro" id="IPR051202">
    <property type="entry name" value="Peptidase_C40"/>
</dbReference>
<dbReference type="KEGG" id="gba:J421_4250"/>
<dbReference type="OrthoDB" id="9813368at2"/>
<dbReference type="Pfam" id="PF00877">
    <property type="entry name" value="NLPC_P60"/>
    <property type="match status" value="1"/>
</dbReference>
<keyword evidence="2" id="KW-0645">Protease</keyword>
<evidence type="ECO:0000313" key="9">
    <source>
        <dbReference type="Proteomes" id="UP000019151"/>
    </source>
</evidence>
<dbReference type="InterPro" id="IPR038765">
    <property type="entry name" value="Papain-like_cys_pep_sf"/>
</dbReference>
<evidence type="ECO:0000259" key="7">
    <source>
        <dbReference type="PROSITE" id="PS51935"/>
    </source>
</evidence>
<dbReference type="PANTHER" id="PTHR47053">
    <property type="entry name" value="MUREIN DD-ENDOPEPTIDASE MEPH-RELATED"/>
    <property type="match status" value="1"/>
</dbReference>
<dbReference type="STRING" id="861299.J421_4250"/>
<reference evidence="8 9" key="1">
    <citation type="journal article" date="2014" name="Genome Announc.">
        <title>Genome Sequence and Methylome of Soil Bacterium Gemmatirosa kalamazoonensis KBS708T, a Member of the Rarely Cultivated Gemmatimonadetes Phylum.</title>
        <authorList>
            <person name="Debruyn J.M."/>
            <person name="Radosevich M."/>
            <person name="Wommack K.E."/>
            <person name="Polson S.W."/>
            <person name="Hauser L.J."/>
            <person name="Fawaz M.N."/>
            <person name="Korlach J."/>
            <person name="Tsai Y.C."/>
        </authorList>
    </citation>
    <scope>NUCLEOTIDE SEQUENCE [LARGE SCALE GENOMIC DNA]</scope>
    <source>
        <strain evidence="8 9">KBS708</strain>
    </source>
</reference>
<dbReference type="InterPro" id="IPR000064">
    <property type="entry name" value="NLP_P60_dom"/>
</dbReference>
<feature type="compositionally biased region" description="Basic residues" evidence="5">
    <location>
        <begin position="51"/>
        <end position="74"/>
    </location>
</feature>
<dbReference type="Proteomes" id="UP000019151">
    <property type="component" value="Chromosome"/>
</dbReference>
<sequence length="277" mass="29516">MPPLRLSLPPSRPLLRTLRCALLLGAGLSTAGSIALAAPAAIRAHQAAPKPKPRRPTKPHRATATRTSAKPRPHPHAEVAAGPLLPTLPAAFPEIPSAELLLQPGQTMEQAFASLPTVAAPTEGTDGKPLSGFSASAERLLSAMMSRARSQLGTRYVFGGDDPDKGLDCSSFARFAMEALGIRLPRTAAQQARVGTAVPRDRKLLRPGDLLTFGRGQKVSHVGIYLGEGHFIHASVTSGRIIETTIERNGRLFRRWQGARRLIADNEAKSGSAQSEF</sequence>
<dbReference type="PANTHER" id="PTHR47053:SF1">
    <property type="entry name" value="MUREIN DD-ENDOPEPTIDASE MEPH-RELATED"/>
    <property type="match status" value="1"/>
</dbReference>
<dbReference type="Gene3D" id="3.90.1720.10">
    <property type="entry name" value="endopeptidase domain like (from Nostoc punctiforme)"/>
    <property type="match status" value="1"/>
</dbReference>
<dbReference type="SUPFAM" id="SSF54001">
    <property type="entry name" value="Cysteine proteinases"/>
    <property type="match status" value="1"/>
</dbReference>
<dbReference type="eggNOG" id="COG0791">
    <property type="taxonomic scope" value="Bacteria"/>
</dbReference>
<evidence type="ECO:0000256" key="5">
    <source>
        <dbReference type="SAM" id="MobiDB-lite"/>
    </source>
</evidence>
<feature type="signal peptide" evidence="6">
    <location>
        <begin position="1"/>
        <end position="37"/>
    </location>
</feature>
<feature type="chain" id="PRO_5004794419" evidence="6">
    <location>
        <begin position="38"/>
        <end position="277"/>
    </location>
</feature>
<name>W0RMT9_9BACT</name>
<evidence type="ECO:0000313" key="8">
    <source>
        <dbReference type="EMBL" id="AHG91787.1"/>
    </source>
</evidence>
<proteinExistence type="inferred from homology"/>
<dbReference type="HOGENOM" id="CLU_1003845_0_0_0"/>
<dbReference type="AlphaFoldDB" id="W0RMT9"/>
<protein>
    <submittedName>
        <fullName evidence="8">NLP/P60 protein</fullName>
    </submittedName>
</protein>
<accession>W0RMT9</accession>
<dbReference type="EMBL" id="CP007128">
    <property type="protein sequence ID" value="AHG91787.1"/>
    <property type="molecule type" value="Genomic_DNA"/>
</dbReference>
<comment type="similarity">
    <text evidence="1">Belongs to the peptidase C40 family.</text>
</comment>
<evidence type="ECO:0000256" key="2">
    <source>
        <dbReference type="ARBA" id="ARBA00022670"/>
    </source>
</evidence>
<keyword evidence="6" id="KW-0732">Signal</keyword>
<dbReference type="GO" id="GO:0006508">
    <property type="term" value="P:proteolysis"/>
    <property type="evidence" value="ECO:0007669"/>
    <property type="project" value="UniProtKB-KW"/>
</dbReference>
<feature type="domain" description="NlpC/P60" evidence="7">
    <location>
        <begin position="138"/>
        <end position="263"/>
    </location>
</feature>
<keyword evidence="4" id="KW-0788">Thiol protease</keyword>
<organism evidence="8 9">
    <name type="scientific">Gemmatirosa kalamazoonensis</name>
    <dbReference type="NCBI Taxonomy" id="861299"/>
    <lineage>
        <taxon>Bacteria</taxon>
        <taxon>Pseudomonadati</taxon>
        <taxon>Gemmatimonadota</taxon>
        <taxon>Gemmatimonadia</taxon>
        <taxon>Gemmatimonadales</taxon>
        <taxon>Gemmatimonadaceae</taxon>
        <taxon>Gemmatirosa</taxon>
    </lineage>
</organism>
<evidence type="ECO:0000256" key="1">
    <source>
        <dbReference type="ARBA" id="ARBA00007074"/>
    </source>
</evidence>